<dbReference type="Pfam" id="PF01522">
    <property type="entry name" value="Polysacc_deac_1"/>
    <property type="match status" value="1"/>
</dbReference>
<dbReference type="InterPro" id="IPR051398">
    <property type="entry name" value="Polysacch_Deacetylase"/>
</dbReference>
<accession>B4CTT1</accession>
<dbReference type="GO" id="GO:0016810">
    <property type="term" value="F:hydrolase activity, acting on carbon-nitrogen (but not peptide) bonds"/>
    <property type="evidence" value="ECO:0007669"/>
    <property type="project" value="InterPro"/>
</dbReference>
<dbReference type="PANTHER" id="PTHR34216:SF3">
    <property type="entry name" value="POLY-BETA-1,6-N-ACETYL-D-GLUCOSAMINE N-DEACETYLASE"/>
    <property type="match status" value="1"/>
</dbReference>
<dbReference type="STRING" id="497964.CfE428DRAFT_0094"/>
<gene>
    <name evidence="4" type="ORF">CfE428DRAFT_0094</name>
</gene>
<dbReference type="GO" id="GO:0005576">
    <property type="term" value="C:extracellular region"/>
    <property type="evidence" value="ECO:0007669"/>
    <property type="project" value="UniProtKB-SubCell"/>
</dbReference>
<dbReference type="eggNOG" id="COG0726">
    <property type="taxonomic scope" value="Bacteria"/>
</dbReference>
<evidence type="ECO:0000256" key="1">
    <source>
        <dbReference type="ARBA" id="ARBA00004613"/>
    </source>
</evidence>
<dbReference type="InterPro" id="IPR011330">
    <property type="entry name" value="Glyco_hydro/deAcase_b/a-brl"/>
</dbReference>
<dbReference type="Gene3D" id="3.20.20.370">
    <property type="entry name" value="Glycoside hydrolase/deacetylase"/>
    <property type="match status" value="1"/>
</dbReference>
<evidence type="ECO:0000256" key="2">
    <source>
        <dbReference type="ARBA" id="ARBA00022729"/>
    </source>
</evidence>
<protein>
    <submittedName>
        <fullName evidence="4">Polysaccharide deacetylase</fullName>
    </submittedName>
</protein>
<reference evidence="4 5" key="1">
    <citation type="journal article" date="2011" name="J. Bacteriol.">
        <title>Genome sequence of Chthoniobacter flavus Ellin428, an aerobic heterotrophic soil bacterium.</title>
        <authorList>
            <person name="Kant R."/>
            <person name="van Passel M.W."/>
            <person name="Palva A."/>
            <person name="Lucas S."/>
            <person name="Lapidus A."/>
            <person name="Glavina Del Rio T."/>
            <person name="Dalin E."/>
            <person name="Tice H."/>
            <person name="Bruce D."/>
            <person name="Goodwin L."/>
            <person name="Pitluck S."/>
            <person name="Larimer F.W."/>
            <person name="Land M.L."/>
            <person name="Hauser L."/>
            <person name="Sangwan P."/>
            <person name="de Vos W.M."/>
            <person name="Janssen P.H."/>
            <person name="Smidt H."/>
        </authorList>
    </citation>
    <scope>NUCLEOTIDE SEQUENCE [LARGE SCALE GENOMIC DNA]</scope>
    <source>
        <strain evidence="4 5">Ellin428</strain>
    </source>
</reference>
<name>B4CTT1_9BACT</name>
<dbReference type="FunCoup" id="B4CTT1">
    <property type="interactions" value="74"/>
</dbReference>
<evidence type="ECO:0000259" key="3">
    <source>
        <dbReference type="PROSITE" id="PS51677"/>
    </source>
</evidence>
<proteinExistence type="predicted"/>
<dbReference type="SUPFAM" id="SSF88713">
    <property type="entry name" value="Glycoside hydrolase/deacetylase"/>
    <property type="match status" value="1"/>
</dbReference>
<dbReference type="PANTHER" id="PTHR34216">
    <property type="match status" value="1"/>
</dbReference>
<dbReference type="AlphaFoldDB" id="B4CTT1"/>
<sequence>MTAELPRYYLRLGHLAPLFAEGLPVLTYHKVARPKWRLGGSGALLYVSPRLFAEQVAELHTAGFRSGGIDEALRMERNGDRKVVLTFDDGFENLHAHAMEPMASHGFQGITYLIADRLGGINEWEIPLGCARERLMDVVQTREWLAAGNKIGAHTLTHPHLTQLDASAAREEITASKKKLEDIFGQRIDHFCYPYGDYNERVCDMVAEAGFLTATITKRGLNNKATPPMALRRFMVRYPKWELRDWWRLWTGR</sequence>
<dbReference type="EMBL" id="ABVL01000001">
    <property type="protein sequence ID" value="EDY21969.1"/>
    <property type="molecule type" value="Genomic_DNA"/>
</dbReference>
<dbReference type="RefSeq" id="WP_006977421.1">
    <property type="nucleotide sequence ID" value="NZ_ABVL01000001.1"/>
</dbReference>
<keyword evidence="2" id="KW-0732">Signal</keyword>
<comment type="caution">
    <text evidence="4">The sequence shown here is derived from an EMBL/GenBank/DDBJ whole genome shotgun (WGS) entry which is preliminary data.</text>
</comment>
<dbReference type="Proteomes" id="UP000005824">
    <property type="component" value="Unassembled WGS sequence"/>
</dbReference>
<evidence type="ECO:0000313" key="4">
    <source>
        <dbReference type="EMBL" id="EDY21969.1"/>
    </source>
</evidence>
<dbReference type="CDD" id="cd10918">
    <property type="entry name" value="CE4_NodB_like_5s_6s"/>
    <property type="match status" value="1"/>
</dbReference>
<keyword evidence="5" id="KW-1185">Reference proteome</keyword>
<dbReference type="GO" id="GO:0005975">
    <property type="term" value="P:carbohydrate metabolic process"/>
    <property type="evidence" value="ECO:0007669"/>
    <property type="project" value="InterPro"/>
</dbReference>
<dbReference type="InterPro" id="IPR002509">
    <property type="entry name" value="NODB_dom"/>
</dbReference>
<organism evidence="4 5">
    <name type="scientific">Chthoniobacter flavus Ellin428</name>
    <dbReference type="NCBI Taxonomy" id="497964"/>
    <lineage>
        <taxon>Bacteria</taxon>
        <taxon>Pseudomonadati</taxon>
        <taxon>Verrucomicrobiota</taxon>
        <taxon>Spartobacteria</taxon>
        <taxon>Chthoniobacterales</taxon>
        <taxon>Chthoniobacteraceae</taxon>
        <taxon>Chthoniobacter</taxon>
    </lineage>
</organism>
<feature type="domain" description="NodB homology" evidence="3">
    <location>
        <begin position="81"/>
        <end position="253"/>
    </location>
</feature>
<comment type="subcellular location">
    <subcellularLocation>
        <location evidence="1">Secreted</location>
    </subcellularLocation>
</comment>
<dbReference type="InParanoid" id="B4CTT1"/>
<dbReference type="PROSITE" id="PS51677">
    <property type="entry name" value="NODB"/>
    <property type="match status" value="1"/>
</dbReference>
<evidence type="ECO:0000313" key="5">
    <source>
        <dbReference type="Proteomes" id="UP000005824"/>
    </source>
</evidence>